<dbReference type="EMBL" id="KZ819362">
    <property type="protein sequence ID" value="PWN44265.1"/>
    <property type="molecule type" value="Genomic_DNA"/>
</dbReference>
<name>A0A316W967_9BASI</name>
<gene>
    <name evidence="1" type="ORF">IE81DRAFT_28462</name>
</gene>
<reference evidence="1 2" key="1">
    <citation type="journal article" date="2018" name="Mol. Biol. Evol.">
        <title>Broad Genomic Sampling Reveals a Smut Pathogenic Ancestry of the Fungal Clade Ustilaginomycotina.</title>
        <authorList>
            <person name="Kijpornyongpan T."/>
            <person name="Mondo S.J."/>
            <person name="Barry K."/>
            <person name="Sandor L."/>
            <person name="Lee J."/>
            <person name="Lipzen A."/>
            <person name="Pangilinan J."/>
            <person name="LaButti K."/>
            <person name="Hainaut M."/>
            <person name="Henrissat B."/>
            <person name="Grigoriev I.V."/>
            <person name="Spatafora J.W."/>
            <person name="Aime M.C."/>
        </authorList>
    </citation>
    <scope>NUCLEOTIDE SEQUENCE [LARGE SCALE GENOMIC DNA]</scope>
    <source>
        <strain evidence="1 2">MCA 4658</strain>
    </source>
</reference>
<keyword evidence="2" id="KW-1185">Reference proteome</keyword>
<evidence type="ECO:0000313" key="2">
    <source>
        <dbReference type="Proteomes" id="UP000245783"/>
    </source>
</evidence>
<evidence type="ECO:0000313" key="1">
    <source>
        <dbReference type="EMBL" id="PWN44265.1"/>
    </source>
</evidence>
<dbReference type="AlphaFoldDB" id="A0A316W967"/>
<organism evidence="1 2">
    <name type="scientific">Ceraceosorus guamensis</name>
    <dbReference type="NCBI Taxonomy" id="1522189"/>
    <lineage>
        <taxon>Eukaryota</taxon>
        <taxon>Fungi</taxon>
        <taxon>Dikarya</taxon>
        <taxon>Basidiomycota</taxon>
        <taxon>Ustilaginomycotina</taxon>
        <taxon>Exobasidiomycetes</taxon>
        <taxon>Ceraceosorales</taxon>
        <taxon>Ceraceosoraceae</taxon>
        <taxon>Ceraceosorus</taxon>
    </lineage>
</organism>
<protein>
    <submittedName>
        <fullName evidence="1">Uncharacterized protein</fullName>
    </submittedName>
</protein>
<dbReference type="GeneID" id="37033470"/>
<sequence length="154" mass="17171">MRIGGARCPAALASYAWNSTLHYKYSRLLTEPERYPCKATAAGSSVIAIDDRQSRHARVPSPPPPTQLSNVALLLVGAKGARGERPNPNEIALSFLRPSMSQSYLRSFIPNSPRLPSSSRASRVYVQRGRQQIDISRHLSFYNQALWSTPFCHF</sequence>
<proteinExistence type="predicted"/>
<accession>A0A316W967</accession>
<dbReference type="Proteomes" id="UP000245783">
    <property type="component" value="Unassembled WGS sequence"/>
</dbReference>
<dbReference type="RefSeq" id="XP_025371425.1">
    <property type="nucleotide sequence ID" value="XM_025511600.1"/>
</dbReference>
<dbReference type="InParanoid" id="A0A316W967"/>